<organism evidence="3 4">
    <name type="scientific">Ceraceosorus guamensis</name>
    <dbReference type="NCBI Taxonomy" id="1522189"/>
    <lineage>
        <taxon>Eukaryota</taxon>
        <taxon>Fungi</taxon>
        <taxon>Dikarya</taxon>
        <taxon>Basidiomycota</taxon>
        <taxon>Ustilaginomycotina</taxon>
        <taxon>Exobasidiomycetes</taxon>
        <taxon>Ceraceosorales</taxon>
        <taxon>Ceraceosoraceae</taxon>
        <taxon>Ceraceosorus</taxon>
    </lineage>
</organism>
<proteinExistence type="predicted"/>
<dbReference type="SUPFAM" id="SSF52833">
    <property type="entry name" value="Thioredoxin-like"/>
    <property type="match status" value="1"/>
</dbReference>
<dbReference type="Gene3D" id="3.40.30.10">
    <property type="entry name" value="Glutaredoxin"/>
    <property type="match status" value="1"/>
</dbReference>
<evidence type="ECO:0000313" key="3">
    <source>
        <dbReference type="EMBL" id="PWN44409.1"/>
    </source>
</evidence>
<dbReference type="GeneID" id="37035166"/>
<gene>
    <name evidence="3" type="ORF">IE81DRAFT_321302</name>
</gene>
<dbReference type="SUPFAM" id="SSF47616">
    <property type="entry name" value="GST C-terminal domain-like"/>
    <property type="match status" value="1"/>
</dbReference>
<dbReference type="STRING" id="1522189.A0A316W3W8"/>
<feature type="domain" description="GST C-terminal" evidence="2">
    <location>
        <begin position="121"/>
        <end position="262"/>
    </location>
</feature>
<dbReference type="EMBL" id="KZ819361">
    <property type="protein sequence ID" value="PWN44409.1"/>
    <property type="molecule type" value="Genomic_DNA"/>
</dbReference>
<dbReference type="OrthoDB" id="249703at2759"/>
<dbReference type="InParanoid" id="A0A316W3W8"/>
<dbReference type="InterPro" id="IPR036249">
    <property type="entry name" value="Thioredoxin-like_sf"/>
</dbReference>
<dbReference type="PROSITE" id="PS50405">
    <property type="entry name" value="GST_CTER"/>
    <property type="match status" value="1"/>
</dbReference>
<reference evidence="3 4" key="1">
    <citation type="journal article" date="2018" name="Mol. Biol. Evol.">
        <title>Broad Genomic Sampling Reveals a Smut Pathogenic Ancestry of the Fungal Clade Ustilaginomycotina.</title>
        <authorList>
            <person name="Kijpornyongpan T."/>
            <person name="Mondo S.J."/>
            <person name="Barry K."/>
            <person name="Sandor L."/>
            <person name="Lee J."/>
            <person name="Lipzen A."/>
            <person name="Pangilinan J."/>
            <person name="LaButti K."/>
            <person name="Hainaut M."/>
            <person name="Henrissat B."/>
            <person name="Grigoriev I.V."/>
            <person name="Spatafora J.W."/>
            <person name="Aime M.C."/>
        </authorList>
    </citation>
    <scope>NUCLEOTIDE SEQUENCE [LARGE SCALE GENOMIC DNA]</scope>
    <source>
        <strain evidence="3 4">MCA 4658</strain>
    </source>
</reference>
<protein>
    <recommendedName>
        <fullName evidence="2">GST C-terminal domain-containing protein</fullName>
    </recommendedName>
</protein>
<sequence length="265" mass="28634">MTTPDPSGTAHEIGLVEVWGIPFSTFTRTITSGLHELGVPFVQHAVPPHSSEVNSRSPFGLLPIFRHAPFPLGGVDDQDAQPFEMFETPAIRAYLDREFGALSNESKHGTKSALSPLSPLSARQAAKVDRLVSLVCTQLFQTLEHGVVKPRLAMESNGADEASIGVALEGNLDNLAALLVTFEKLTHHDLEAGKWIAGTESPSWADLYAYPPLADLKATPEGSILAQKAPKLAAWTERMSERSSIAKTWKGTLDSQRSDKGKGRS</sequence>
<dbReference type="InterPro" id="IPR036282">
    <property type="entry name" value="Glutathione-S-Trfase_C_sf"/>
</dbReference>
<dbReference type="RefSeq" id="XP_025371569.1">
    <property type="nucleotide sequence ID" value="XM_025513296.1"/>
</dbReference>
<dbReference type="InterPro" id="IPR010987">
    <property type="entry name" value="Glutathione-S-Trfase_C-like"/>
</dbReference>
<dbReference type="AlphaFoldDB" id="A0A316W3W8"/>
<evidence type="ECO:0000259" key="2">
    <source>
        <dbReference type="PROSITE" id="PS50405"/>
    </source>
</evidence>
<name>A0A316W3W8_9BASI</name>
<feature type="compositionally biased region" description="Basic and acidic residues" evidence="1">
    <location>
        <begin position="256"/>
        <end position="265"/>
    </location>
</feature>
<dbReference type="Proteomes" id="UP000245783">
    <property type="component" value="Unassembled WGS sequence"/>
</dbReference>
<dbReference type="Gene3D" id="1.20.1050.10">
    <property type="match status" value="1"/>
</dbReference>
<evidence type="ECO:0000256" key="1">
    <source>
        <dbReference type="SAM" id="MobiDB-lite"/>
    </source>
</evidence>
<feature type="region of interest" description="Disordered" evidence="1">
    <location>
        <begin position="242"/>
        <end position="265"/>
    </location>
</feature>
<evidence type="ECO:0000313" key="4">
    <source>
        <dbReference type="Proteomes" id="UP000245783"/>
    </source>
</evidence>
<dbReference type="CDD" id="cd00299">
    <property type="entry name" value="GST_C_family"/>
    <property type="match status" value="1"/>
</dbReference>
<keyword evidence="4" id="KW-1185">Reference proteome</keyword>
<dbReference type="Pfam" id="PF13410">
    <property type="entry name" value="GST_C_2"/>
    <property type="match status" value="1"/>
</dbReference>
<accession>A0A316W3W8</accession>